<gene>
    <name evidence="3" type="ORF">BVC71_11540</name>
</gene>
<dbReference type="RefSeq" id="WP_086451787.1">
    <property type="nucleotide sequence ID" value="NZ_MSPP01000003.1"/>
</dbReference>
<evidence type="ECO:0000256" key="1">
    <source>
        <dbReference type="SAM" id="MobiDB-lite"/>
    </source>
</evidence>
<proteinExistence type="predicted"/>
<feature type="compositionally biased region" description="Pro residues" evidence="1">
    <location>
        <begin position="205"/>
        <end position="214"/>
    </location>
</feature>
<dbReference type="PANTHER" id="PTHR48125:SF12">
    <property type="entry name" value="AT HOOK TRANSCRIPTION FACTOR FAMILY-RELATED"/>
    <property type="match status" value="1"/>
</dbReference>
<dbReference type="PANTHER" id="PTHR48125">
    <property type="entry name" value="LP07818P1"/>
    <property type="match status" value="1"/>
</dbReference>
<evidence type="ECO:0000313" key="4">
    <source>
        <dbReference type="Proteomes" id="UP000194664"/>
    </source>
</evidence>
<evidence type="ECO:0008006" key="5">
    <source>
        <dbReference type="Google" id="ProtNLM"/>
    </source>
</evidence>
<evidence type="ECO:0000313" key="3">
    <source>
        <dbReference type="EMBL" id="OUD09321.1"/>
    </source>
</evidence>
<feature type="region of interest" description="Disordered" evidence="1">
    <location>
        <begin position="518"/>
        <end position="538"/>
    </location>
</feature>
<feature type="region of interest" description="Disordered" evidence="1">
    <location>
        <begin position="183"/>
        <end position="214"/>
    </location>
</feature>
<dbReference type="EMBL" id="MSPP01000003">
    <property type="protein sequence ID" value="OUD09321.1"/>
    <property type="molecule type" value="Genomic_DNA"/>
</dbReference>
<comment type="caution">
    <text evidence="3">The sequence shown here is derived from an EMBL/GenBank/DDBJ whole genome shotgun (WGS) entry which is preliminary data.</text>
</comment>
<organism evidence="3 4">
    <name type="scientific">Marivivens niveibacter</name>
    <dbReference type="NCBI Taxonomy" id="1930667"/>
    <lineage>
        <taxon>Bacteria</taxon>
        <taxon>Pseudomonadati</taxon>
        <taxon>Pseudomonadota</taxon>
        <taxon>Alphaproteobacteria</taxon>
        <taxon>Rhodobacterales</taxon>
        <taxon>Paracoccaceae</taxon>
        <taxon>Marivivens group</taxon>
        <taxon>Marivivens</taxon>
    </lineage>
</organism>
<dbReference type="OrthoDB" id="7870459at2"/>
<keyword evidence="4" id="KW-1185">Reference proteome</keyword>
<dbReference type="Proteomes" id="UP000194664">
    <property type="component" value="Unassembled WGS sequence"/>
</dbReference>
<evidence type="ECO:0000256" key="2">
    <source>
        <dbReference type="SAM" id="Phobius"/>
    </source>
</evidence>
<feature type="compositionally biased region" description="Acidic residues" evidence="1">
    <location>
        <begin position="186"/>
        <end position="198"/>
    </location>
</feature>
<feature type="transmembrane region" description="Helical" evidence="2">
    <location>
        <begin position="309"/>
        <end position="329"/>
    </location>
</feature>
<keyword evidence="2" id="KW-0472">Membrane</keyword>
<reference evidence="3 4" key="1">
    <citation type="submission" date="2016-12" db="EMBL/GenBank/DDBJ databases">
        <title>The draft genome sequence of HSLHS2.</title>
        <authorList>
            <person name="Hu D."/>
            <person name="Wang L."/>
            <person name="Shao Z."/>
        </authorList>
    </citation>
    <scope>NUCLEOTIDE SEQUENCE [LARGE SCALE GENOMIC DNA]</scope>
    <source>
        <strain evidence="3">MCCC 1A06712</strain>
    </source>
</reference>
<keyword evidence="2" id="KW-1133">Transmembrane helix</keyword>
<name>A0A251WYE4_9RHOB</name>
<protein>
    <recommendedName>
        <fullName evidence="5">Type II secretion system protein GspC N-terminal domain-containing protein</fullName>
    </recommendedName>
</protein>
<accession>A0A251WYE4</accession>
<keyword evidence="2" id="KW-0812">Transmembrane</keyword>
<sequence length="745" mass="78792">MLSNFALSLSHEGIRFLKRAPDGWLLVSETALDNPELPNELNKMLDAAVILDSSPIWSKLLIPNDQIKYMTLDDPQAGIDEIEAALEAETPYRASELAYDYSRDNDRTYVAAVAHDTLQEAEDFANEYRFSPLSFAAVPTAGTFIGEPFFGRSKLAETQNISAERETQAVAVIGIADLQTAVNEPEPQDEPSEPETDFSDISVPLAPPPAPPAEPADDVVLFETSAPKDGPKLPEFSAIAPTVSTVQSRISSIVPSDAPAAVVTPTIAAPVTPPEPVIAPKPPKPETKTADAASKVQVAIDDQRKKPRFLLLILMGLLIAFMAAVAVWASVADFDVSRLWGGSNDSDIVVTEVDLVDEDLPTETDEMLADLIEDVEMSEPDPVMDTLLAENGTLLPPTDLPTGQVMSPAEAQRLYAATGVWQKSPAFAYIPQPETSDSVTIAAIDPVTFGTDAVALPNIAAMQPDLSYISPLSPPTPGTEFQRDARGFIAATVEGTVLPSGVVVYAGRPSPVAPNRPFETEPEAQGTIPDGSTLTTSSGVALSSVRPTARPDGLAEQIERDALGGFTANELAGLRPRLRPAAVEESAAAAIQESVVIPQADVAAIAAAVASAAPRVPVENATPQAVEQSPVPPVRPRNFDRVVSRTDDANTVAPTARNAVVQPTGPVPNSVATAATDRNVISLRQVALIGISGSSSNRTAIVRFRNGSVQSVRVGDSLDGGQVTAISERSLNYSKRGRVITLDMP</sequence>
<dbReference type="AlphaFoldDB" id="A0A251WYE4"/>